<feature type="transmembrane region" description="Helical" evidence="5">
    <location>
        <begin position="410"/>
        <end position="433"/>
    </location>
</feature>
<dbReference type="AlphaFoldDB" id="A0A9Q0RZ56"/>
<dbReference type="InterPro" id="IPR013057">
    <property type="entry name" value="AA_transpt_TM"/>
</dbReference>
<gene>
    <name evidence="7" type="primary">slc36a4_0</name>
    <name evidence="7" type="ORF">Bhyg_10279</name>
</gene>
<keyword evidence="8" id="KW-1185">Reference proteome</keyword>
<evidence type="ECO:0000313" key="7">
    <source>
        <dbReference type="EMBL" id="KAJ6637548.1"/>
    </source>
</evidence>
<dbReference type="PANTHER" id="PTHR22950:SF150">
    <property type="entry name" value="FI17861P1"/>
    <property type="match status" value="1"/>
</dbReference>
<evidence type="ECO:0000256" key="3">
    <source>
        <dbReference type="ARBA" id="ARBA00022989"/>
    </source>
</evidence>
<accession>A0A9Q0RZ56</accession>
<comment type="subcellular location">
    <subcellularLocation>
        <location evidence="1">Membrane</location>
        <topology evidence="1">Multi-pass membrane protein</topology>
    </subcellularLocation>
</comment>
<organism evidence="7 8">
    <name type="scientific">Pseudolycoriella hygida</name>
    <dbReference type="NCBI Taxonomy" id="35572"/>
    <lineage>
        <taxon>Eukaryota</taxon>
        <taxon>Metazoa</taxon>
        <taxon>Ecdysozoa</taxon>
        <taxon>Arthropoda</taxon>
        <taxon>Hexapoda</taxon>
        <taxon>Insecta</taxon>
        <taxon>Pterygota</taxon>
        <taxon>Neoptera</taxon>
        <taxon>Endopterygota</taxon>
        <taxon>Diptera</taxon>
        <taxon>Nematocera</taxon>
        <taxon>Sciaroidea</taxon>
        <taxon>Sciaridae</taxon>
        <taxon>Pseudolycoriella</taxon>
    </lineage>
</organism>
<sequence length="481" mass="53346">MEMVDRKVAPYIISNNVGLNGSNGPNMDMQLKKTGAASKEVLTIRDEEKPKVGKNVMTNNAHDINTDHPTSYVETIMHLLRGNIGSGIFAMGDGFKNGGLLLAPVLTLFIGIASVHSQHILLKVSERMKETFGYEYDPDFAETVELAFESGPRKFRDWSRTMKRIVNIFICVTQIGFCAIYFVFISSSLKQVFDFYGYNLDVHLHMLFTLVPMLIPSLITNLKYLAPCSMIANVCMATGIGVVYYYAFQDLPNISERNYVPPNVNKLPLFFGTAIFAFEGIALVLPLKNAMKNPKNFTRPAGVLNVGMTFVATLLITFGFFGYLQWGEKVAGSLTLNLPQHEILAQVVKITVSLGMWLTFPLQFFVPIQIMWPKFQQKFGPFKHPTKYELIFRIFMVLLTFAIAESVPRLNLFISLIGALCATALALVFPPVIQLISSFGSSEGPGVLVLVKDSAILLIALLGFSTGTYESISALANAFYA</sequence>
<feature type="transmembrane region" description="Helical" evidence="5">
    <location>
        <begin position="165"/>
        <end position="184"/>
    </location>
</feature>
<dbReference type="Proteomes" id="UP001151699">
    <property type="component" value="Chromosome X"/>
</dbReference>
<feature type="transmembrane region" description="Helical" evidence="5">
    <location>
        <begin position="229"/>
        <end position="247"/>
    </location>
</feature>
<name>A0A9Q0RZ56_9DIPT</name>
<dbReference type="Pfam" id="PF01490">
    <property type="entry name" value="Aa_trans"/>
    <property type="match status" value="1"/>
</dbReference>
<proteinExistence type="predicted"/>
<dbReference type="OrthoDB" id="1684102at2759"/>
<reference evidence="7" key="1">
    <citation type="submission" date="2022-07" db="EMBL/GenBank/DDBJ databases">
        <authorList>
            <person name="Trinca V."/>
            <person name="Uliana J.V.C."/>
            <person name="Torres T.T."/>
            <person name="Ward R.J."/>
            <person name="Monesi N."/>
        </authorList>
    </citation>
    <scope>NUCLEOTIDE SEQUENCE</scope>
    <source>
        <strain evidence="7">HSMRA1968</strain>
        <tissue evidence="7">Whole embryos</tissue>
    </source>
</reference>
<comment type="caution">
    <text evidence="7">The sequence shown here is derived from an EMBL/GenBank/DDBJ whole genome shotgun (WGS) entry which is preliminary data.</text>
</comment>
<feature type="domain" description="Amino acid transporter transmembrane" evidence="6">
    <location>
        <begin position="68"/>
        <end position="471"/>
    </location>
</feature>
<dbReference type="GO" id="GO:0015179">
    <property type="term" value="F:L-amino acid transmembrane transporter activity"/>
    <property type="evidence" value="ECO:0007669"/>
    <property type="project" value="TreeGrafter"/>
</dbReference>
<feature type="transmembrane region" description="Helical" evidence="5">
    <location>
        <begin position="204"/>
        <end position="222"/>
    </location>
</feature>
<evidence type="ECO:0000256" key="1">
    <source>
        <dbReference type="ARBA" id="ARBA00004141"/>
    </source>
</evidence>
<dbReference type="GO" id="GO:0005774">
    <property type="term" value="C:vacuolar membrane"/>
    <property type="evidence" value="ECO:0007669"/>
    <property type="project" value="TreeGrafter"/>
</dbReference>
<feature type="transmembrane region" description="Helical" evidence="5">
    <location>
        <begin position="302"/>
        <end position="323"/>
    </location>
</feature>
<feature type="transmembrane region" description="Helical" evidence="5">
    <location>
        <begin position="387"/>
        <end position="404"/>
    </location>
</feature>
<feature type="transmembrane region" description="Helical" evidence="5">
    <location>
        <begin position="267"/>
        <end position="290"/>
    </location>
</feature>
<keyword evidence="4 5" id="KW-0472">Membrane</keyword>
<dbReference type="EMBL" id="WJQU01000003">
    <property type="protein sequence ID" value="KAJ6637548.1"/>
    <property type="molecule type" value="Genomic_DNA"/>
</dbReference>
<protein>
    <submittedName>
        <fullName evidence="7">Proton-coupled amino acid transporter 4</fullName>
    </submittedName>
</protein>
<feature type="transmembrane region" description="Helical" evidence="5">
    <location>
        <begin position="101"/>
        <end position="122"/>
    </location>
</feature>
<evidence type="ECO:0000313" key="8">
    <source>
        <dbReference type="Proteomes" id="UP001151699"/>
    </source>
</evidence>
<evidence type="ECO:0000259" key="6">
    <source>
        <dbReference type="Pfam" id="PF01490"/>
    </source>
</evidence>
<keyword evidence="2 5" id="KW-0812">Transmembrane</keyword>
<evidence type="ECO:0000256" key="2">
    <source>
        <dbReference type="ARBA" id="ARBA00022692"/>
    </source>
</evidence>
<dbReference type="PANTHER" id="PTHR22950">
    <property type="entry name" value="AMINO ACID TRANSPORTER"/>
    <property type="match status" value="1"/>
</dbReference>
<evidence type="ECO:0000256" key="5">
    <source>
        <dbReference type="SAM" id="Phobius"/>
    </source>
</evidence>
<evidence type="ECO:0000256" key="4">
    <source>
        <dbReference type="ARBA" id="ARBA00023136"/>
    </source>
</evidence>
<keyword evidence="3 5" id="KW-1133">Transmembrane helix</keyword>